<name>A0A1X6ZBM8_9RHOB</name>
<keyword evidence="1" id="KW-0732">Signal</keyword>
<dbReference type="RefSeq" id="WP_143534873.1">
    <property type="nucleotide sequence ID" value="NZ_FWFP01000005.1"/>
</dbReference>
<proteinExistence type="predicted"/>
<evidence type="ECO:0000256" key="1">
    <source>
        <dbReference type="SAM" id="SignalP"/>
    </source>
</evidence>
<evidence type="ECO:0000313" key="2">
    <source>
        <dbReference type="EMBL" id="SLN46318.1"/>
    </source>
</evidence>
<reference evidence="3" key="1">
    <citation type="submission" date="2017-03" db="EMBL/GenBank/DDBJ databases">
        <authorList>
            <person name="Rodrigo-Torres L."/>
            <person name="Arahal R.D."/>
            <person name="Lucena T."/>
        </authorList>
    </citation>
    <scope>NUCLEOTIDE SEQUENCE [LARGE SCALE GENOMIC DNA]</scope>
    <source>
        <strain evidence="3">CECT 8411</strain>
    </source>
</reference>
<dbReference type="EMBL" id="FWFP01000005">
    <property type="protein sequence ID" value="SLN46318.1"/>
    <property type="molecule type" value="Genomic_DNA"/>
</dbReference>
<dbReference type="OrthoDB" id="7709451at2"/>
<gene>
    <name evidence="2" type="ORF">RUM8411_02169</name>
</gene>
<dbReference type="Proteomes" id="UP000193778">
    <property type="component" value="Unassembled WGS sequence"/>
</dbReference>
<keyword evidence="3" id="KW-1185">Reference proteome</keyword>
<evidence type="ECO:0000313" key="3">
    <source>
        <dbReference type="Proteomes" id="UP000193778"/>
    </source>
</evidence>
<organism evidence="2 3">
    <name type="scientific">Ruegeria meonggei</name>
    <dbReference type="NCBI Taxonomy" id="1446476"/>
    <lineage>
        <taxon>Bacteria</taxon>
        <taxon>Pseudomonadati</taxon>
        <taxon>Pseudomonadota</taxon>
        <taxon>Alphaproteobacteria</taxon>
        <taxon>Rhodobacterales</taxon>
        <taxon>Roseobacteraceae</taxon>
        <taxon>Ruegeria</taxon>
    </lineage>
</organism>
<feature type="signal peptide" evidence="1">
    <location>
        <begin position="1"/>
        <end position="21"/>
    </location>
</feature>
<sequence>MLLRTVSMLLVGGLSASAALAQSEINLDEFSVNCVSDVDQKGVTLSRSGGSDKGFIATDTLEGEASIFPGLNTMTFLLIQGSDVVTFVVDYTTMEYDMRIKGAVQKNDKGTCTVA</sequence>
<accession>A0A1X6ZBM8</accession>
<dbReference type="AlphaFoldDB" id="A0A1X6ZBM8"/>
<protein>
    <submittedName>
        <fullName evidence="2">Uncharacterized protein</fullName>
    </submittedName>
</protein>
<feature type="chain" id="PRO_5012010376" evidence="1">
    <location>
        <begin position="22"/>
        <end position="115"/>
    </location>
</feature>